<dbReference type="InterPro" id="IPR013785">
    <property type="entry name" value="Aldolase_TIM"/>
</dbReference>
<dbReference type="AlphaFoldDB" id="A0A921HMK6"/>
<dbReference type="Proteomes" id="UP000780768">
    <property type="component" value="Unassembled WGS sequence"/>
</dbReference>
<sequence>MQNGISLYLGLDNTPEENLQLIETAHKCGIKRIFTSLHIPETDTAALQSELQTVLQKARIYNMEVISDVSPHTLSLLNLAKLDTEALQQFGISTVRLDFGYGEKEIAALSKRIKVQFNASTLTKEFLDNLQFYQTDFHCIDALHNFYPREGTGLSEAFLQKQNKLLHAYGVQTAAFVPSYNRARSPIKKGLPTLEAHRYKPVSSAAQHLIMLETDSVFIGDSLPTEKEMKILADLTTDYTTLKIKCLTQNQFVKNMLTENIFTVRVDGAEMALRLQEGRVLCRGEKIYPEYTAKRKCGMITLDNMNSGRYAGELQIVMKGQELDKSVNVIGKVLECDMILLKYLKPDSKIKFEWV</sequence>
<dbReference type="InterPro" id="IPR029000">
    <property type="entry name" value="Cyclophilin-like_dom_sf"/>
</dbReference>
<dbReference type="Pfam" id="PF05913">
    <property type="entry name" value="MupG_C"/>
    <property type="match status" value="1"/>
</dbReference>
<feature type="domain" description="6-phospho-N-acetylmuramidase C-terminal" evidence="1">
    <location>
        <begin position="241"/>
        <end position="353"/>
    </location>
</feature>
<gene>
    <name evidence="3" type="ORF">K8V65_02800</name>
</gene>
<evidence type="ECO:0000259" key="2">
    <source>
        <dbReference type="Pfam" id="PF19200"/>
    </source>
</evidence>
<dbReference type="PANTHER" id="PTHR38435">
    <property type="match status" value="1"/>
</dbReference>
<feature type="domain" description="6-phospho-N-acetylmuramidase N-terminal" evidence="2">
    <location>
        <begin position="4"/>
        <end position="232"/>
    </location>
</feature>
<protein>
    <submittedName>
        <fullName evidence="3">MupG family TIM beta-alpha barrel fold protein</fullName>
    </submittedName>
</protein>
<reference evidence="3" key="1">
    <citation type="journal article" date="2021" name="PeerJ">
        <title>Extensive microbial diversity within the chicken gut microbiome revealed by metagenomics and culture.</title>
        <authorList>
            <person name="Gilroy R."/>
            <person name="Ravi A."/>
            <person name="Getino M."/>
            <person name="Pursley I."/>
            <person name="Horton D.L."/>
            <person name="Alikhan N.F."/>
            <person name="Baker D."/>
            <person name="Gharbi K."/>
            <person name="Hall N."/>
            <person name="Watson M."/>
            <person name="Adriaenssens E.M."/>
            <person name="Foster-Nyarko E."/>
            <person name="Jarju S."/>
            <person name="Secka A."/>
            <person name="Antonio M."/>
            <person name="Oren A."/>
            <person name="Chaudhuri R.R."/>
            <person name="La Ragione R."/>
            <person name="Hildebrand F."/>
            <person name="Pallen M.J."/>
        </authorList>
    </citation>
    <scope>NUCLEOTIDE SEQUENCE</scope>
    <source>
        <strain evidence="3">7318</strain>
    </source>
</reference>
<dbReference type="InterPro" id="IPR008589">
    <property type="entry name" value="MupG"/>
</dbReference>
<dbReference type="SUPFAM" id="SSF50891">
    <property type="entry name" value="Cyclophilin-like"/>
    <property type="match status" value="1"/>
</dbReference>
<organism evidence="3 4">
    <name type="scientific">Megamonas hypermegale</name>
    <dbReference type="NCBI Taxonomy" id="158847"/>
    <lineage>
        <taxon>Bacteria</taxon>
        <taxon>Bacillati</taxon>
        <taxon>Bacillota</taxon>
        <taxon>Negativicutes</taxon>
        <taxon>Selenomonadales</taxon>
        <taxon>Selenomonadaceae</taxon>
        <taxon>Megamonas</taxon>
    </lineage>
</organism>
<dbReference type="Gene3D" id="3.20.20.70">
    <property type="entry name" value="Aldolase class I"/>
    <property type="match status" value="1"/>
</dbReference>
<dbReference type="Gene3D" id="2.40.100.10">
    <property type="entry name" value="Cyclophilin-like"/>
    <property type="match status" value="1"/>
</dbReference>
<dbReference type="InterPro" id="IPR043894">
    <property type="entry name" value="MupG_C"/>
</dbReference>
<evidence type="ECO:0000313" key="4">
    <source>
        <dbReference type="Proteomes" id="UP000780768"/>
    </source>
</evidence>
<comment type="caution">
    <text evidence="3">The sequence shown here is derived from an EMBL/GenBank/DDBJ whole genome shotgun (WGS) entry which is preliminary data.</text>
</comment>
<dbReference type="PANTHER" id="PTHR38435:SF2">
    <property type="entry name" value="DUF871 DOMAIN-CONTAINING PROTEIN"/>
    <property type="match status" value="1"/>
</dbReference>
<proteinExistence type="predicted"/>
<reference evidence="3" key="2">
    <citation type="submission" date="2021-09" db="EMBL/GenBank/DDBJ databases">
        <authorList>
            <person name="Gilroy R."/>
        </authorList>
    </citation>
    <scope>NUCLEOTIDE SEQUENCE</scope>
    <source>
        <strain evidence="3">7318</strain>
    </source>
</reference>
<dbReference type="Pfam" id="PF19200">
    <property type="entry name" value="MupG_N"/>
    <property type="match status" value="1"/>
</dbReference>
<dbReference type="InterPro" id="IPR017853">
    <property type="entry name" value="GH"/>
</dbReference>
<dbReference type="SUPFAM" id="SSF51445">
    <property type="entry name" value="(Trans)glycosidases"/>
    <property type="match status" value="1"/>
</dbReference>
<evidence type="ECO:0000259" key="1">
    <source>
        <dbReference type="Pfam" id="PF05913"/>
    </source>
</evidence>
<accession>A0A921HMK6</accession>
<evidence type="ECO:0000313" key="3">
    <source>
        <dbReference type="EMBL" id="HJF84576.1"/>
    </source>
</evidence>
<dbReference type="EMBL" id="DYVR01000073">
    <property type="protein sequence ID" value="HJF84576.1"/>
    <property type="molecule type" value="Genomic_DNA"/>
</dbReference>
<name>A0A921HMK6_9FIRM</name>
<dbReference type="InterPro" id="IPR043797">
    <property type="entry name" value="MupG_N"/>
</dbReference>